<dbReference type="Pfam" id="PF13191">
    <property type="entry name" value="AAA_16"/>
    <property type="match status" value="1"/>
</dbReference>
<feature type="region of interest" description="Disordered" evidence="2">
    <location>
        <begin position="1"/>
        <end position="28"/>
    </location>
</feature>
<dbReference type="InterPro" id="IPR011009">
    <property type="entry name" value="Kinase-like_dom_sf"/>
</dbReference>
<evidence type="ECO:0000259" key="3">
    <source>
        <dbReference type="PROSITE" id="PS50011"/>
    </source>
</evidence>
<dbReference type="PROSITE" id="PS50887">
    <property type="entry name" value="GGDEF"/>
    <property type="match status" value="1"/>
</dbReference>
<dbReference type="Pfam" id="PF00990">
    <property type="entry name" value="GGDEF"/>
    <property type="match status" value="1"/>
</dbReference>
<dbReference type="GO" id="GO:0005524">
    <property type="term" value="F:ATP binding"/>
    <property type="evidence" value="ECO:0007669"/>
    <property type="project" value="InterPro"/>
</dbReference>
<dbReference type="RefSeq" id="WP_212996502.1">
    <property type="nucleotide sequence ID" value="NZ_BAAATW010000005.1"/>
</dbReference>
<dbReference type="InterPro" id="IPR000719">
    <property type="entry name" value="Prot_kinase_dom"/>
</dbReference>
<dbReference type="InterPro" id="IPR003018">
    <property type="entry name" value="GAF"/>
</dbReference>
<dbReference type="Gene3D" id="3.40.50.300">
    <property type="entry name" value="P-loop containing nucleotide triphosphate hydrolases"/>
    <property type="match status" value="1"/>
</dbReference>
<dbReference type="SUPFAM" id="SSF56112">
    <property type="entry name" value="Protein kinase-like (PK-like)"/>
    <property type="match status" value="1"/>
</dbReference>
<evidence type="ECO:0000256" key="1">
    <source>
        <dbReference type="ARBA" id="ARBA00004167"/>
    </source>
</evidence>
<protein>
    <recommendedName>
        <fullName evidence="7">Serine/threonine protein kinase</fullName>
    </recommendedName>
</protein>
<evidence type="ECO:0008006" key="7">
    <source>
        <dbReference type="Google" id="ProtNLM"/>
    </source>
</evidence>
<dbReference type="CDD" id="cd14014">
    <property type="entry name" value="STKc_PknB_like"/>
    <property type="match status" value="1"/>
</dbReference>
<dbReference type="PROSITE" id="PS50011">
    <property type="entry name" value="PROTEIN_KINASE_DOM"/>
    <property type="match status" value="1"/>
</dbReference>
<evidence type="ECO:0000256" key="2">
    <source>
        <dbReference type="SAM" id="MobiDB-lite"/>
    </source>
</evidence>
<dbReference type="SUPFAM" id="SSF55073">
    <property type="entry name" value="Nucleotide cyclase"/>
    <property type="match status" value="1"/>
</dbReference>
<dbReference type="Gene3D" id="3.30.70.270">
    <property type="match status" value="1"/>
</dbReference>
<dbReference type="Gene3D" id="1.10.510.10">
    <property type="entry name" value="Transferase(Phosphotransferase) domain 1"/>
    <property type="match status" value="1"/>
</dbReference>
<dbReference type="SUPFAM" id="SSF55781">
    <property type="entry name" value="GAF domain-like"/>
    <property type="match status" value="1"/>
</dbReference>
<dbReference type="InterPro" id="IPR029787">
    <property type="entry name" value="Nucleotide_cyclase"/>
</dbReference>
<dbReference type="SMART" id="SM00220">
    <property type="entry name" value="S_TKc"/>
    <property type="match status" value="1"/>
</dbReference>
<comment type="caution">
    <text evidence="5">The sequence shown here is derived from an EMBL/GenBank/DDBJ whole genome shotgun (WGS) entry which is preliminary data.</text>
</comment>
<sequence>MTVATAPGPPAGGRDELPGGELPGPAAGGRAELLRVSSRSRLRRVWLPGDAGTVLLKEPLGTGALARARHENMILDRLRGIPGIGGLAGLAIADTVVLHDIRGERVEAVLREGRLSPGSVLAIARDLAATIAVMHTRGVVHLDINPANVLLTGPDRRPILIDFGAATSLADDDPGFTHHGDIVGTLAYLSPEQTGRTGRPIDHRTDLYALGATLHEMVTGAPPFSPGDDLRLIHDILLRTPEPLTTLLPGCPPALSQIVTRLLSKEPDERYQSAQGLLRDLNRVADQPRETFELGRWDFPFPLSAPARLVGRDREITALHAAFTRAMLGSRRGLLITGVPGVGKTALINELRRPLTARGGWFVSGKASQYQEATTTGPVQQALGGLAPLLLAEPPDVLLGIQHRLRDALGPHAGLIAAALPPFAPLLGDTDTTTEVGTGSRLPRALVELTRAIASAQRPVVLVIDDLHWADPVSLTLLDALVTEPDLPGLMIIGAFRADWADAGHPLTALVARWRSLGVPPATIALENLPADRTTAMLADLLRLPAAAAERLGTCLCRHTAGNPFDTLELLNALRRDDLLHLGDDGWTWDDTAIRDHVARGDVLDLLQDRLGQLPPATRSLLHTMAYLGSAVPAGLLAVAADLSMADLVQQLGPALDDGLLLWQHTDLGDHGQLLRFRHDRVHQAAFDTGDIPGRAGHRLALARRLAQDATCTVPAAEQYLAAGADLPEDEQRRVRSYYRAAAEHALTAGNHATANRFLTAAADLLDGDDLLEIRVRRHAVRYSLGLLGAADADYAAIEDAITAPMDLAGPACIQIGSLTQRNRHRAALDLGLALLRRLGQTTPAPAEPVPAARVAELARWAGELNLSQDLARPEADRPVVLATARLFNRLSPTAYFLQEQTLVAWFVLQGRRMWVHEGPCAELAALLGVISPVVTPALGDLALSQAVGDHMLAFCSARGFEPLTAMLRHRQSLHVMPWTGPLERSIEQAALARTALMRGDDPQMAGHAALTLLSAQLECGRTLDTYAEEIATTEAFTTRNGHTQIQPVVAAHRHLLRTLLGTRDETPPGEEVLPVREASPFAAGIDHTYRALAAALSADTEALHVHAAEAYRLRAAVSGYATSLIRLLRALSLTERRRDTGEPDGDAEIERCRDHLRTCAATAPANFAHLAALVDAEYAWARGDFRAALTAYDQCRKLAALQQRPWHQALAAERLGRFQLTQALPDAAQRTLLQARQAWAAWGATGRTAQLDAEFPALRGTAATSHSGTTVTSALRADTIDTLALLRASQAISSETNLERLHHSIVDQLAGLTGATDVVVTIHDQDTGDWYVPPSEHTGGRPLGVVEAANRGLLPIGVFHYVERTAEPVLVDDVTRDDRFLRDPCFAGLDRCSLLAVPALHHGAVNAILILTRSHSSAAFTADRLDAVKMITGQLVISIENARLYASLEAKVAARTTELEAANRSLEQLTTTDALTGIANRRGFDRALDRETRFTLVLLDVDHFKLFNDAYGHPAGDDCLARVAATLAENVRGSDLVFRYGGEEFALLLADTPPAEALRVAERVRAAVEAQRIPHERGLGGVVTVSVGVAAHDGEISPGLLLSRADTALYEAKGAGRNRVRSYAAQDCPL</sequence>
<dbReference type="Pfam" id="PF00069">
    <property type="entry name" value="Pkinase"/>
    <property type="match status" value="1"/>
</dbReference>
<dbReference type="InterPro" id="IPR053159">
    <property type="entry name" value="Hybrid_Histidine_Kinase"/>
</dbReference>
<organism evidence="5 6">
    <name type="scientific">Winogradskya consettensis</name>
    <dbReference type="NCBI Taxonomy" id="113560"/>
    <lineage>
        <taxon>Bacteria</taxon>
        <taxon>Bacillati</taxon>
        <taxon>Actinomycetota</taxon>
        <taxon>Actinomycetes</taxon>
        <taxon>Micromonosporales</taxon>
        <taxon>Micromonosporaceae</taxon>
        <taxon>Winogradskya</taxon>
    </lineage>
</organism>
<name>A0A919SBT6_9ACTN</name>
<dbReference type="NCBIfam" id="TIGR00254">
    <property type="entry name" value="GGDEF"/>
    <property type="match status" value="1"/>
</dbReference>
<dbReference type="SUPFAM" id="SSF52540">
    <property type="entry name" value="P-loop containing nucleoside triphosphate hydrolases"/>
    <property type="match status" value="1"/>
</dbReference>
<dbReference type="Pfam" id="PF01590">
    <property type="entry name" value="GAF"/>
    <property type="match status" value="1"/>
</dbReference>
<dbReference type="Proteomes" id="UP000680865">
    <property type="component" value="Unassembled WGS sequence"/>
</dbReference>
<dbReference type="GO" id="GO:0004672">
    <property type="term" value="F:protein kinase activity"/>
    <property type="evidence" value="ECO:0007669"/>
    <property type="project" value="InterPro"/>
</dbReference>
<reference evidence="5" key="1">
    <citation type="submission" date="2021-03" db="EMBL/GenBank/DDBJ databases">
        <title>Whole genome shotgun sequence of Actinoplanes consettensis NBRC 14913.</title>
        <authorList>
            <person name="Komaki H."/>
            <person name="Tamura T."/>
        </authorList>
    </citation>
    <scope>NUCLEOTIDE SEQUENCE</scope>
    <source>
        <strain evidence="5">NBRC 14913</strain>
    </source>
</reference>
<dbReference type="InterPro" id="IPR027417">
    <property type="entry name" value="P-loop_NTPase"/>
</dbReference>
<dbReference type="Gene3D" id="3.30.450.40">
    <property type="match status" value="1"/>
</dbReference>
<dbReference type="InterPro" id="IPR043128">
    <property type="entry name" value="Rev_trsase/Diguanyl_cyclase"/>
</dbReference>
<evidence type="ECO:0000313" key="5">
    <source>
        <dbReference type="EMBL" id="GIM69517.1"/>
    </source>
</evidence>
<feature type="compositionally biased region" description="Low complexity" evidence="2">
    <location>
        <begin position="19"/>
        <end position="28"/>
    </location>
</feature>
<dbReference type="GO" id="GO:0016020">
    <property type="term" value="C:membrane"/>
    <property type="evidence" value="ECO:0007669"/>
    <property type="project" value="UniProtKB-SubCell"/>
</dbReference>
<evidence type="ECO:0000259" key="4">
    <source>
        <dbReference type="PROSITE" id="PS50887"/>
    </source>
</evidence>
<dbReference type="PANTHER" id="PTHR43642:SF1">
    <property type="entry name" value="HYBRID SIGNAL TRANSDUCTION HISTIDINE KINASE G"/>
    <property type="match status" value="1"/>
</dbReference>
<dbReference type="InterPro" id="IPR029016">
    <property type="entry name" value="GAF-like_dom_sf"/>
</dbReference>
<feature type="domain" description="GGDEF" evidence="4">
    <location>
        <begin position="1493"/>
        <end position="1626"/>
    </location>
</feature>
<accession>A0A919SBT6</accession>
<dbReference type="FunFam" id="3.30.70.270:FF:000001">
    <property type="entry name" value="Diguanylate cyclase domain protein"/>
    <property type="match status" value="1"/>
</dbReference>
<comment type="subcellular location">
    <subcellularLocation>
        <location evidence="1">Membrane</location>
        <topology evidence="1">Single-pass membrane protein</topology>
    </subcellularLocation>
</comment>
<dbReference type="SMART" id="SM00065">
    <property type="entry name" value="GAF"/>
    <property type="match status" value="1"/>
</dbReference>
<dbReference type="CDD" id="cd01949">
    <property type="entry name" value="GGDEF"/>
    <property type="match status" value="1"/>
</dbReference>
<dbReference type="PANTHER" id="PTHR43642">
    <property type="entry name" value="HYBRID SIGNAL TRANSDUCTION HISTIDINE KINASE G"/>
    <property type="match status" value="1"/>
</dbReference>
<dbReference type="InterPro" id="IPR000160">
    <property type="entry name" value="GGDEF_dom"/>
</dbReference>
<gene>
    <name evidence="5" type="ORF">Aco04nite_15580</name>
</gene>
<dbReference type="SMART" id="SM00267">
    <property type="entry name" value="GGDEF"/>
    <property type="match status" value="1"/>
</dbReference>
<dbReference type="InterPro" id="IPR041664">
    <property type="entry name" value="AAA_16"/>
</dbReference>
<feature type="domain" description="Protein kinase" evidence="3">
    <location>
        <begin position="1"/>
        <end position="292"/>
    </location>
</feature>
<evidence type="ECO:0000313" key="6">
    <source>
        <dbReference type="Proteomes" id="UP000680865"/>
    </source>
</evidence>
<proteinExistence type="predicted"/>
<keyword evidence="6" id="KW-1185">Reference proteome</keyword>
<dbReference type="EMBL" id="BOQP01000007">
    <property type="protein sequence ID" value="GIM69517.1"/>
    <property type="molecule type" value="Genomic_DNA"/>
</dbReference>